<reference evidence="9 10" key="1">
    <citation type="submission" date="2024-03" db="EMBL/GenBank/DDBJ databases">
        <title>A high-quality draft genome sequence of Diaporthe vaccinii, a causative agent of upright dieback and viscid rot disease in cranberry plants.</title>
        <authorList>
            <person name="Sarrasin M."/>
            <person name="Lang B.F."/>
            <person name="Burger G."/>
        </authorList>
    </citation>
    <scope>NUCLEOTIDE SEQUENCE [LARGE SCALE GENOMIC DNA]</scope>
    <source>
        <strain evidence="9 10">IS7</strain>
    </source>
</reference>
<keyword evidence="3 7" id="KW-1133">Transmembrane helix</keyword>
<evidence type="ECO:0000256" key="5">
    <source>
        <dbReference type="ARBA" id="ARBA00038359"/>
    </source>
</evidence>
<protein>
    <recommendedName>
        <fullName evidence="8">Rhodopsin domain-containing protein</fullName>
    </recommendedName>
</protein>
<feature type="compositionally biased region" description="Low complexity" evidence="6">
    <location>
        <begin position="280"/>
        <end position="291"/>
    </location>
</feature>
<proteinExistence type="inferred from homology"/>
<dbReference type="PANTHER" id="PTHR33048:SF146">
    <property type="entry name" value="INTEGRAL MEMBRANE PROTEIN"/>
    <property type="match status" value="1"/>
</dbReference>
<organism evidence="9 10">
    <name type="scientific">Diaporthe vaccinii</name>
    <dbReference type="NCBI Taxonomy" id="105482"/>
    <lineage>
        <taxon>Eukaryota</taxon>
        <taxon>Fungi</taxon>
        <taxon>Dikarya</taxon>
        <taxon>Ascomycota</taxon>
        <taxon>Pezizomycotina</taxon>
        <taxon>Sordariomycetes</taxon>
        <taxon>Sordariomycetidae</taxon>
        <taxon>Diaporthales</taxon>
        <taxon>Diaporthaceae</taxon>
        <taxon>Diaporthe</taxon>
        <taxon>Diaporthe eres species complex</taxon>
    </lineage>
</organism>
<dbReference type="PANTHER" id="PTHR33048">
    <property type="entry name" value="PTH11-LIKE INTEGRAL MEMBRANE PROTEIN (AFU_ORTHOLOGUE AFUA_5G11245)"/>
    <property type="match status" value="1"/>
</dbReference>
<feature type="transmembrane region" description="Helical" evidence="7">
    <location>
        <begin position="43"/>
        <end position="66"/>
    </location>
</feature>
<accession>A0ABR4F4C5</accession>
<feature type="region of interest" description="Disordered" evidence="6">
    <location>
        <begin position="272"/>
        <end position="323"/>
    </location>
</feature>
<dbReference type="InterPro" id="IPR049326">
    <property type="entry name" value="Rhodopsin_dom_fungi"/>
</dbReference>
<comment type="caution">
    <text evidence="9">The sequence shown here is derived from an EMBL/GenBank/DDBJ whole genome shotgun (WGS) entry which is preliminary data.</text>
</comment>
<evidence type="ECO:0000259" key="8">
    <source>
        <dbReference type="Pfam" id="PF20684"/>
    </source>
</evidence>
<feature type="transmembrane region" description="Helical" evidence="7">
    <location>
        <begin position="86"/>
        <end position="106"/>
    </location>
</feature>
<evidence type="ECO:0000256" key="7">
    <source>
        <dbReference type="SAM" id="Phobius"/>
    </source>
</evidence>
<comment type="subcellular location">
    <subcellularLocation>
        <location evidence="1">Membrane</location>
        <topology evidence="1">Multi-pass membrane protein</topology>
    </subcellularLocation>
</comment>
<keyword evidence="10" id="KW-1185">Reference proteome</keyword>
<feature type="domain" description="Rhodopsin" evidence="8">
    <location>
        <begin position="27"/>
        <end position="264"/>
    </location>
</feature>
<comment type="similarity">
    <text evidence="5">Belongs to the SAT4 family.</text>
</comment>
<feature type="transmembrane region" description="Helical" evidence="7">
    <location>
        <begin position="6"/>
        <end position="31"/>
    </location>
</feature>
<gene>
    <name evidence="9" type="ORF">FJTKL_01806</name>
</gene>
<sequence>MSEQEMISVAFITPICLLTLTSLVLVARIGVKAAVTRAFDLEDGLIILSFIFALVLSVSVCLMTALGLGKHLSEVELGHLSVFVKLAIAAGICYSMSLILAKAAILDHYLRILDRNKSQPRLFLKRMLISLLIVQGAEETLVSLFSCQPRADKAIVKLNGVCFKQKPMWFTGFTLNLIFDILLFLQPIIALWNRRSLPPSGKIGPLLNLVGVCLVLVTTVGRAAVVVHISNDITYDYTIPLIWSVAEADAIVLYSTLPSFLILFKSLGKTSSKKDEQSSHSRQSSSASNRSPVHSDGTGSHELLTQLEPHPGQPVELHGGLGPTPGERVSWIEKIQAFPVGERSQQEMTRRQIGTTSVVEVLPKALAPSGEAVEVEHGGIMVTTTVKRETVQDPEYRSWEDTSLPPSTLL</sequence>
<feature type="transmembrane region" description="Helical" evidence="7">
    <location>
        <begin position="241"/>
        <end position="264"/>
    </location>
</feature>
<evidence type="ECO:0000256" key="6">
    <source>
        <dbReference type="SAM" id="MobiDB-lite"/>
    </source>
</evidence>
<evidence type="ECO:0000256" key="4">
    <source>
        <dbReference type="ARBA" id="ARBA00023136"/>
    </source>
</evidence>
<evidence type="ECO:0000313" key="10">
    <source>
        <dbReference type="Proteomes" id="UP001600888"/>
    </source>
</evidence>
<evidence type="ECO:0000256" key="3">
    <source>
        <dbReference type="ARBA" id="ARBA00022989"/>
    </source>
</evidence>
<name>A0ABR4F4C5_9PEZI</name>
<keyword evidence="2 7" id="KW-0812">Transmembrane</keyword>
<evidence type="ECO:0000313" key="9">
    <source>
        <dbReference type="EMBL" id="KAL2289542.1"/>
    </source>
</evidence>
<dbReference type="EMBL" id="JBAWTH010000012">
    <property type="protein sequence ID" value="KAL2289542.1"/>
    <property type="molecule type" value="Genomic_DNA"/>
</dbReference>
<dbReference type="Pfam" id="PF20684">
    <property type="entry name" value="Fung_rhodopsin"/>
    <property type="match status" value="1"/>
</dbReference>
<feature type="transmembrane region" description="Helical" evidence="7">
    <location>
        <begin position="166"/>
        <end position="185"/>
    </location>
</feature>
<feature type="transmembrane region" description="Helical" evidence="7">
    <location>
        <begin position="206"/>
        <end position="229"/>
    </location>
</feature>
<evidence type="ECO:0000256" key="1">
    <source>
        <dbReference type="ARBA" id="ARBA00004141"/>
    </source>
</evidence>
<keyword evidence="4 7" id="KW-0472">Membrane</keyword>
<dbReference type="InterPro" id="IPR052337">
    <property type="entry name" value="SAT4-like"/>
</dbReference>
<evidence type="ECO:0000256" key="2">
    <source>
        <dbReference type="ARBA" id="ARBA00022692"/>
    </source>
</evidence>
<dbReference type="Proteomes" id="UP001600888">
    <property type="component" value="Unassembled WGS sequence"/>
</dbReference>